<dbReference type="Proteomes" id="UP001589619">
    <property type="component" value="Unassembled WGS sequence"/>
</dbReference>
<gene>
    <name evidence="1" type="ORF">ACFFNY_13385</name>
</gene>
<reference evidence="1 2" key="1">
    <citation type="submission" date="2024-09" db="EMBL/GenBank/DDBJ databases">
        <authorList>
            <person name="Sun Q."/>
            <person name="Mori K."/>
        </authorList>
    </citation>
    <scope>NUCLEOTIDE SEQUENCE [LARGE SCALE GENOMIC DNA]</scope>
    <source>
        <strain evidence="1 2">JCM 12520</strain>
    </source>
</reference>
<keyword evidence="2" id="KW-1185">Reference proteome</keyword>
<evidence type="ECO:0000313" key="2">
    <source>
        <dbReference type="Proteomes" id="UP001589619"/>
    </source>
</evidence>
<name>A0ABV5VWB1_9BACL</name>
<dbReference type="EMBL" id="JBHMAG010000011">
    <property type="protein sequence ID" value="MFB9752553.1"/>
    <property type="molecule type" value="Genomic_DNA"/>
</dbReference>
<evidence type="ECO:0000313" key="1">
    <source>
        <dbReference type="EMBL" id="MFB9752553.1"/>
    </source>
</evidence>
<proteinExistence type="predicted"/>
<comment type="caution">
    <text evidence="1">The sequence shown here is derived from an EMBL/GenBank/DDBJ whole genome shotgun (WGS) entry which is preliminary data.</text>
</comment>
<dbReference type="RefSeq" id="WP_379117742.1">
    <property type="nucleotide sequence ID" value="NZ_JBHMAG010000011.1"/>
</dbReference>
<accession>A0ABV5VWB1</accession>
<protein>
    <submittedName>
        <fullName evidence="1">Uncharacterized protein</fullName>
    </submittedName>
</protein>
<sequence>MASYHRLSLSEQELDDLRREMRAAGEWMAAELKRRRFRAHEIGQAEVRYISQTECKSPGGSMRPPGEY</sequence>
<organism evidence="1 2">
    <name type="scientific">Paenibacillus hodogayensis</name>
    <dbReference type="NCBI Taxonomy" id="279208"/>
    <lineage>
        <taxon>Bacteria</taxon>
        <taxon>Bacillati</taxon>
        <taxon>Bacillota</taxon>
        <taxon>Bacilli</taxon>
        <taxon>Bacillales</taxon>
        <taxon>Paenibacillaceae</taxon>
        <taxon>Paenibacillus</taxon>
    </lineage>
</organism>